<dbReference type="Pfam" id="PF13300">
    <property type="entry name" value="DUF4078"/>
    <property type="match status" value="1"/>
</dbReference>
<feature type="compositionally biased region" description="Basic and acidic residues" evidence="2">
    <location>
        <begin position="66"/>
        <end position="92"/>
    </location>
</feature>
<feature type="region of interest" description="Disordered" evidence="2">
    <location>
        <begin position="154"/>
        <end position="225"/>
    </location>
</feature>
<keyword evidence="4" id="KW-1185">Reference proteome</keyword>
<accession>A0A0F7TLS8</accession>
<dbReference type="PANTHER" id="PTHR15885:SF1">
    <property type="entry name" value="COILED-COIL DOMAIN-CONTAINING PROTEIN 174"/>
    <property type="match status" value="1"/>
</dbReference>
<dbReference type="Proteomes" id="UP000042958">
    <property type="component" value="Unassembled WGS sequence"/>
</dbReference>
<organism evidence="3 4">
    <name type="scientific">Penicillium brasilianum</name>
    <dbReference type="NCBI Taxonomy" id="104259"/>
    <lineage>
        <taxon>Eukaryota</taxon>
        <taxon>Fungi</taxon>
        <taxon>Dikarya</taxon>
        <taxon>Ascomycota</taxon>
        <taxon>Pezizomycotina</taxon>
        <taxon>Eurotiomycetes</taxon>
        <taxon>Eurotiomycetidae</taxon>
        <taxon>Eurotiales</taxon>
        <taxon>Aspergillaceae</taxon>
        <taxon>Penicillium</taxon>
    </lineage>
</organism>
<feature type="compositionally biased region" description="Acidic residues" evidence="2">
    <location>
        <begin position="168"/>
        <end position="177"/>
    </location>
</feature>
<feature type="compositionally biased region" description="Basic and acidic residues" evidence="2">
    <location>
        <begin position="154"/>
        <end position="167"/>
    </location>
</feature>
<feature type="compositionally biased region" description="Basic and acidic residues" evidence="2">
    <location>
        <begin position="289"/>
        <end position="328"/>
    </location>
</feature>
<protein>
    <submittedName>
        <fullName evidence="3">Uncharacterized protein</fullName>
    </submittedName>
</protein>
<evidence type="ECO:0000313" key="4">
    <source>
        <dbReference type="Proteomes" id="UP000042958"/>
    </source>
</evidence>
<reference evidence="4" key="1">
    <citation type="journal article" date="2015" name="Genome Announc.">
        <title>Draft genome sequence of the fungus Penicillium brasilianum MG11.</title>
        <authorList>
            <person name="Horn F."/>
            <person name="Linde J."/>
            <person name="Mattern D.J."/>
            <person name="Walther G."/>
            <person name="Guthke R."/>
            <person name="Brakhage A.A."/>
            <person name="Valiante V."/>
        </authorList>
    </citation>
    <scope>NUCLEOTIDE SEQUENCE [LARGE SCALE GENOMIC DNA]</scope>
    <source>
        <strain evidence="4">MG11</strain>
    </source>
</reference>
<dbReference type="InterPro" id="IPR025066">
    <property type="entry name" value="CCDC174-like"/>
</dbReference>
<dbReference type="GO" id="GO:0005634">
    <property type="term" value="C:nucleus"/>
    <property type="evidence" value="ECO:0007669"/>
    <property type="project" value="TreeGrafter"/>
</dbReference>
<gene>
    <name evidence="3" type="ORF">PMG11_02608</name>
</gene>
<sequence>MASEQSSLYGKPSTKSSKTQEITSSSNLAFTSQLSSLIAQSSGTTSHGRPRPSKTSKSDLFAKQNKGAEKRAAADLREDDHHVSDQVHKQSRDIGSIDDATLNRSKQRMAKKVRMYEDMKKGVHLTGEDSDEDEGDDYISRLRRREKAGLVDFDTKWADEVRKKSGSGEEDDDDQNDDNASVVSYEDEFGRTRHGTRAEAARAARTKEEEENRGRATEERWRPSRPENLIYGEAIQSDAFNPDANIAAQMARLAAQRDLSPQPEFAHYDADAEVRNRGTGFYAFSQDEEERKKQMEELKKARDETQRRREKLAAREAERQAELEERRRQIQVLRNRRLAEQSMATLVTPPPETMSNGH</sequence>
<dbReference type="STRING" id="104259.A0A0F7TLS8"/>
<dbReference type="PANTHER" id="PTHR15885">
    <property type="entry name" value="COILED-COIL DOMAIN-CONTAINING PROTEIN 174"/>
    <property type="match status" value="1"/>
</dbReference>
<evidence type="ECO:0000256" key="2">
    <source>
        <dbReference type="SAM" id="MobiDB-lite"/>
    </source>
</evidence>
<feature type="region of interest" description="Disordered" evidence="2">
    <location>
        <begin position="1"/>
        <end position="25"/>
    </location>
</feature>
<feature type="region of interest" description="Disordered" evidence="2">
    <location>
        <begin position="39"/>
        <end position="136"/>
    </location>
</feature>
<proteinExistence type="predicted"/>
<evidence type="ECO:0000256" key="1">
    <source>
        <dbReference type="ARBA" id="ARBA00023054"/>
    </source>
</evidence>
<name>A0A0F7TLS8_PENBI</name>
<feature type="compositionally biased region" description="Basic and acidic residues" evidence="2">
    <location>
        <begin position="188"/>
        <end position="225"/>
    </location>
</feature>
<evidence type="ECO:0000313" key="3">
    <source>
        <dbReference type="EMBL" id="CEJ56400.1"/>
    </source>
</evidence>
<feature type="region of interest" description="Disordered" evidence="2">
    <location>
        <begin position="282"/>
        <end position="358"/>
    </location>
</feature>
<dbReference type="OrthoDB" id="333551at2759"/>
<dbReference type="EMBL" id="CDHK01000002">
    <property type="protein sequence ID" value="CEJ56400.1"/>
    <property type="molecule type" value="Genomic_DNA"/>
</dbReference>
<dbReference type="AlphaFoldDB" id="A0A0F7TLS8"/>
<keyword evidence="1" id="KW-0175">Coiled coil</keyword>